<dbReference type="GO" id="GO:0016491">
    <property type="term" value="F:oxidoreductase activity"/>
    <property type="evidence" value="ECO:0007669"/>
    <property type="project" value="UniProtKB-KW"/>
</dbReference>
<dbReference type="Gene3D" id="3.30.365.10">
    <property type="entry name" value="Aldehyde oxidase/xanthine dehydrogenase, molybdopterin binding domain"/>
    <property type="match status" value="4"/>
</dbReference>
<keyword evidence="6" id="KW-1185">Reference proteome</keyword>
<proteinExistence type="predicted"/>
<keyword evidence="2" id="KW-0560">Oxidoreductase</keyword>
<dbReference type="Pfam" id="PF02738">
    <property type="entry name" value="MoCoBD_1"/>
    <property type="match status" value="1"/>
</dbReference>
<evidence type="ECO:0000256" key="2">
    <source>
        <dbReference type="ARBA" id="ARBA00023002"/>
    </source>
</evidence>
<dbReference type="InterPro" id="IPR036856">
    <property type="entry name" value="Ald_Oxase/Xan_DH_a/b_sf"/>
</dbReference>
<dbReference type="InterPro" id="IPR000674">
    <property type="entry name" value="Ald_Oxase/Xan_DH_a/b"/>
</dbReference>
<evidence type="ECO:0000256" key="1">
    <source>
        <dbReference type="ARBA" id="ARBA00022505"/>
    </source>
</evidence>
<dbReference type="SUPFAM" id="SSF54665">
    <property type="entry name" value="CO dehydrogenase molybdoprotein N-domain-like"/>
    <property type="match status" value="1"/>
</dbReference>
<dbReference type="RefSeq" id="WP_105742319.1">
    <property type="nucleotide sequence ID" value="NZ_PVBR01000008.1"/>
</dbReference>
<feature type="domain" description="Aldehyde oxidase/xanthine dehydrogenase a/b hammerhead" evidence="4">
    <location>
        <begin position="20"/>
        <end position="133"/>
    </location>
</feature>
<evidence type="ECO:0000256" key="3">
    <source>
        <dbReference type="SAM" id="MobiDB-lite"/>
    </source>
</evidence>
<accession>A0A2S9IRE3</accession>
<sequence length="744" mass="80050">MNTSVIGRSLRRVDGPRKVTGSARYAADFNQPDQAYAVIVGATAGLGRVTGIDISPVEEMPGVVAVLTHHNAERLPYLPHKAGIDPAVGERLHVLQDDTVRFYGQPVAVVVADTLDDAERAAAALRISYEAKPPIVDPTGPDTQRIVPEAAARPGARTLADRSRGDADAAVANAPVKVDARYGMARENHNPMEPHATIAAWDGDRLTLWSKSQYLVNEQAEIAAIFGLPTENVRVICPFIGGAFGTSLRTWPHVTLAALAARHVGRPVKLVLTRKQMFFTTGHRPHTLQRIAIGATMDGQLTGLVHQGAGETSRYEQFMEALTSVTDFMYSCSNLRTEYRLIPLDTGTPNHMRGPGEASGVFALECAMDELSYELGIDPIELRRRNEPELDEAENRPFSSRSLMPCYDLAAERFGWSRRSPEPRSMRDGRLLIGMGAASASYPAFHAPASARVRLLADGTVEVEAAASDMGPGTYTSMTQVAAEFLGVPPERVRFRLGQTDYPPTPSHGGSWTMASVGSAIRAACIAVQEEAARLAIADQHSPVFGASAGDVEWNEGRLHRRGDASRGQPYGDIAASAGRPIEAEGSAQRDPEVASRYSMHSFGAVFAEVAVDPDVGTIRVRRIVGAYGIGRVVNPLLARSQCTGGMIGGMGMALMERTALDPRDGRPVNAHMADYLMPVNLDIPEMEAHFVEEDDPHVNPLGVKGLGEIALVGTAPAIANAIFHATGKRVRNLPIRIEDVLSV</sequence>
<keyword evidence="1" id="KW-0500">Molybdenum</keyword>
<dbReference type="EMBL" id="PVBR01000008">
    <property type="protein sequence ID" value="PRD43080.1"/>
    <property type="molecule type" value="Genomic_DNA"/>
</dbReference>
<dbReference type="SUPFAM" id="SSF56003">
    <property type="entry name" value="Molybdenum cofactor-binding domain"/>
    <property type="match status" value="1"/>
</dbReference>
<dbReference type="SMART" id="SM01008">
    <property type="entry name" value="Ald_Xan_dh_C"/>
    <property type="match status" value="1"/>
</dbReference>
<organism evidence="5 6">
    <name type="scientific">Phyllobacterium phragmitis</name>
    <dbReference type="NCBI Taxonomy" id="2670329"/>
    <lineage>
        <taxon>Bacteria</taxon>
        <taxon>Pseudomonadati</taxon>
        <taxon>Pseudomonadota</taxon>
        <taxon>Alphaproteobacteria</taxon>
        <taxon>Hyphomicrobiales</taxon>
        <taxon>Phyllobacteriaceae</taxon>
        <taxon>Phyllobacterium</taxon>
    </lineage>
</organism>
<evidence type="ECO:0000313" key="5">
    <source>
        <dbReference type="EMBL" id="PRD43080.1"/>
    </source>
</evidence>
<comment type="caution">
    <text evidence="5">The sequence shown here is derived from an EMBL/GenBank/DDBJ whole genome shotgun (WGS) entry which is preliminary data.</text>
</comment>
<dbReference type="Proteomes" id="UP000239434">
    <property type="component" value="Unassembled WGS sequence"/>
</dbReference>
<dbReference type="Pfam" id="PF01315">
    <property type="entry name" value="Ald_Xan_dh_C"/>
    <property type="match status" value="1"/>
</dbReference>
<name>A0A2S9IRE3_9HYPH</name>
<dbReference type="InterPro" id="IPR016208">
    <property type="entry name" value="Ald_Oxase/xanthine_DH-like"/>
</dbReference>
<dbReference type="InterPro" id="IPR037165">
    <property type="entry name" value="AldOxase/xan_DH_Mopterin-bd_sf"/>
</dbReference>
<dbReference type="Gene3D" id="3.90.1170.50">
    <property type="entry name" value="Aldehyde oxidase/xanthine dehydrogenase, a/b hammerhead"/>
    <property type="match status" value="1"/>
</dbReference>
<evidence type="ECO:0000313" key="6">
    <source>
        <dbReference type="Proteomes" id="UP000239434"/>
    </source>
</evidence>
<dbReference type="Pfam" id="PF20256">
    <property type="entry name" value="MoCoBD_2"/>
    <property type="match status" value="1"/>
</dbReference>
<dbReference type="GO" id="GO:0005506">
    <property type="term" value="F:iron ion binding"/>
    <property type="evidence" value="ECO:0007669"/>
    <property type="project" value="InterPro"/>
</dbReference>
<reference evidence="5 6" key="1">
    <citation type="submission" date="2018-02" db="EMBL/GenBank/DDBJ databases">
        <title>The draft genome of Phyllobacterium sp. 1N-3.</title>
        <authorList>
            <person name="Liu L."/>
            <person name="Li L."/>
            <person name="Zhang X."/>
            <person name="Wang T."/>
            <person name="Liang L."/>
        </authorList>
    </citation>
    <scope>NUCLEOTIDE SEQUENCE [LARGE SCALE GENOMIC DNA]</scope>
    <source>
        <strain evidence="5 6">1N-3</strain>
    </source>
</reference>
<feature type="region of interest" description="Disordered" evidence="3">
    <location>
        <begin position="562"/>
        <end position="591"/>
    </location>
</feature>
<dbReference type="PANTHER" id="PTHR11908:SF132">
    <property type="entry name" value="ALDEHYDE OXIDASE 1-RELATED"/>
    <property type="match status" value="1"/>
</dbReference>
<gene>
    <name evidence="5" type="ORF">C5748_12795</name>
</gene>
<dbReference type="InterPro" id="IPR046867">
    <property type="entry name" value="AldOxase/xan_DH_MoCoBD2"/>
</dbReference>
<dbReference type="InterPro" id="IPR008274">
    <property type="entry name" value="AldOxase/xan_DH_MoCoBD1"/>
</dbReference>
<evidence type="ECO:0000259" key="4">
    <source>
        <dbReference type="SMART" id="SM01008"/>
    </source>
</evidence>
<protein>
    <submittedName>
        <fullName evidence="5">Acylaldehyde oxidase</fullName>
    </submittedName>
</protein>
<dbReference type="AlphaFoldDB" id="A0A2S9IRE3"/>
<dbReference type="PANTHER" id="PTHR11908">
    <property type="entry name" value="XANTHINE DEHYDROGENASE"/>
    <property type="match status" value="1"/>
</dbReference>